<reference evidence="2" key="1">
    <citation type="submission" date="2020-08" db="EMBL/GenBank/DDBJ databases">
        <title>Multicomponent nature underlies the extraordinary mechanical properties of spider dragline silk.</title>
        <authorList>
            <person name="Kono N."/>
            <person name="Nakamura H."/>
            <person name="Mori M."/>
            <person name="Yoshida Y."/>
            <person name="Ohtoshi R."/>
            <person name="Malay A.D."/>
            <person name="Moran D.A.P."/>
            <person name="Tomita M."/>
            <person name="Numata K."/>
            <person name="Arakawa K."/>
        </authorList>
    </citation>
    <scope>NUCLEOTIDE SEQUENCE</scope>
</reference>
<name>A0A8X6TAS7_NEPPI</name>
<organism evidence="2 3">
    <name type="scientific">Nephila pilipes</name>
    <name type="common">Giant wood spider</name>
    <name type="synonym">Nephila maculata</name>
    <dbReference type="NCBI Taxonomy" id="299642"/>
    <lineage>
        <taxon>Eukaryota</taxon>
        <taxon>Metazoa</taxon>
        <taxon>Ecdysozoa</taxon>
        <taxon>Arthropoda</taxon>
        <taxon>Chelicerata</taxon>
        <taxon>Arachnida</taxon>
        <taxon>Araneae</taxon>
        <taxon>Araneomorphae</taxon>
        <taxon>Entelegynae</taxon>
        <taxon>Araneoidea</taxon>
        <taxon>Nephilidae</taxon>
        <taxon>Nephila</taxon>
    </lineage>
</organism>
<dbReference type="Proteomes" id="UP000887013">
    <property type="component" value="Unassembled WGS sequence"/>
</dbReference>
<proteinExistence type="predicted"/>
<keyword evidence="1" id="KW-0472">Membrane</keyword>
<comment type="caution">
    <text evidence="2">The sequence shown here is derived from an EMBL/GenBank/DDBJ whole genome shotgun (WGS) entry which is preliminary data.</text>
</comment>
<dbReference type="OrthoDB" id="6428072at2759"/>
<gene>
    <name evidence="2" type="primary">AVEN_311_1</name>
    <name evidence="2" type="ORF">NPIL_208061</name>
</gene>
<evidence type="ECO:0000313" key="2">
    <source>
        <dbReference type="EMBL" id="GFS88145.1"/>
    </source>
</evidence>
<keyword evidence="1" id="KW-1133">Transmembrane helix</keyword>
<feature type="transmembrane region" description="Helical" evidence="1">
    <location>
        <begin position="143"/>
        <end position="165"/>
    </location>
</feature>
<feature type="transmembrane region" description="Helical" evidence="1">
    <location>
        <begin position="104"/>
        <end position="123"/>
    </location>
</feature>
<protein>
    <submittedName>
        <fullName evidence="2">Uncharacterized protein</fullName>
    </submittedName>
</protein>
<keyword evidence="3" id="KW-1185">Reference proteome</keyword>
<dbReference type="AlphaFoldDB" id="A0A8X6TAS7"/>
<sequence>MQEKCCFGCCFLSTGTAIALSISAVQALVGLLWNIQLLLLLNESDAFNPLEAIIDVKSIEDVDAVHGLVMAAIGLNGFWLIFAVVAAVGNVTLQHSRLLFWDRLTILIAFFDVGVSVFFAFKLQVIFADSSELYMDSKPTKTLTYLILLMAFSKGGITIFLNVYLAYIVQKRGKEICHDQSALAMYIISNISRSKTINYSTPHRPEQAPAYASSSPYYVPPPPTSRCDNRSDSSGSQWSLSYDAIRGMSSDQPKFISPTGRKKCSTLELARALSRESCHEAEAVAMETSTSPVLPY</sequence>
<evidence type="ECO:0000313" key="3">
    <source>
        <dbReference type="Proteomes" id="UP000887013"/>
    </source>
</evidence>
<accession>A0A8X6TAS7</accession>
<feature type="transmembrane region" description="Helical" evidence="1">
    <location>
        <begin position="68"/>
        <end position="92"/>
    </location>
</feature>
<dbReference type="EMBL" id="BMAW01052926">
    <property type="protein sequence ID" value="GFS88145.1"/>
    <property type="molecule type" value="Genomic_DNA"/>
</dbReference>
<evidence type="ECO:0000256" key="1">
    <source>
        <dbReference type="SAM" id="Phobius"/>
    </source>
</evidence>
<keyword evidence="1" id="KW-0812">Transmembrane</keyword>